<keyword evidence="2" id="KW-1185">Reference proteome</keyword>
<dbReference type="OrthoDB" id="629407at2759"/>
<dbReference type="AlphaFoldDB" id="A0A7J7K3U3"/>
<organism evidence="1 2">
    <name type="scientific">Bugula neritina</name>
    <name type="common">Brown bryozoan</name>
    <name type="synonym">Sertularia neritina</name>
    <dbReference type="NCBI Taxonomy" id="10212"/>
    <lineage>
        <taxon>Eukaryota</taxon>
        <taxon>Metazoa</taxon>
        <taxon>Spiralia</taxon>
        <taxon>Lophotrochozoa</taxon>
        <taxon>Bryozoa</taxon>
        <taxon>Gymnolaemata</taxon>
        <taxon>Cheilostomatida</taxon>
        <taxon>Flustrina</taxon>
        <taxon>Buguloidea</taxon>
        <taxon>Bugulidae</taxon>
        <taxon>Bugula</taxon>
    </lineage>
</organism>
<dbReference type="Proteomes" id="UP000593567">
    <property type="component" value="Unassembled WGS sequence"/>
</dbReference>
<comment type="caution">
    <text evidence="1">The sequence shown here is derived from an EMBL/GenBank/DDBJ whole genome shotgun (WGS) entry which is preliminary data.</text>
</comment>
<dbReference type="InterPro" id="IPR014729">
    <property type="entry name" value="Rossmann-like_a/b/a_fold"/>
</dbReference>
<proteinExistence type="predicted"/>
<dbReference type="Gene3D" id="3.40.50.620">
    <property type="entry name" value="HUPs"/>
    <property type="match status" value="1"/>
</dbReference>
<gene>
    <name evidence="1" type="ORF">EB796_009435</name>
</gene>
<sequence length="73" mass="8761">MRMCWTLDNTPNLQAYYPGNLLETGHPFFWVPRMVMMGQFLLGSLPSKEVRLIIESVFCFYVYYWGRNLLYNQ</sequence>
<protein>
    <submittedName>
        <fullName evidence="1">Aats-val</fullName>
    </submittedName>
</protein>
<accession>A0A7J7K3U3</accession>
<evidence type="ECO:0000313" key="2">
    <source>
        <dbReference type="Proteomes" id="UP000593567"/>
    </source>
</evidence>
<dbReference type="EMBL" id="VXIV02001522">
    <property type="protein sequence ID" value="KAF6032258.1"/>
    <property type="molecule type" value="Genomic_DNA"/>
</dbReference>
<name>A0A7J7K3U3_BUGNE</name>
<evidence type="ECO:0000313" key="1">
    <source>
        <dbReference type="EMBL" id="KAF6032258.1"/>
    </source>
</evidence>
<reference evidence="1" key="1">
    <citation type="submission" date="2020-06" db="EMBL/GenBank/DDBJ databases">
        <title>Draft genome of Bugula neritina, a colonial animal packing powerful symbionts and potential medicines.</title>
        <authorList>
            <person name="Rayko M."/>
        </authorList>
    </citation>
    <scope>NUCLEOTIDE SEQUENCE [LARGE SCALE GENOMIC DNA]</scope>
    <source>
        <strain evidence="1">Kwan_BN1</strain>
    </source>
</reference>